<gene>
    <name evidence="1" type="ORF">SAMN05421874_103383</name>
</gene>
<protein>
    <submittedName>
        <fullName evidence="1">Uncharacterized protein</fullName>
    </submittedName>
</protein>
<dbReference type="EMBL" id="FNFB01000003">
    <property type="protein sequence ID" value="SDJ84828.1"/>
    <property type="molecule type" value="Genomic_DNA"/>
</dbReference>
<proteinExistence type="predicted"/>
<dbReference type="STRING" id="683260.SAMN05421874_103383"/>
<name>A0A1G8X2F6_9ACTN</name>
<dbReference type="AlphaFoldDB" id="A0A1G8X2F6"/>
<reference evidence="1 2" key="1">
    <citation type="submission" date="2016-10" db="EMBL/GenBank/DDBJ databases">
        <authorList>
            <person name="de Groot N.N."/>
        </authorList>
    </citation>
    <scope>NUCLEOTIDE SEQUENCE [LARGE SCALE GENOMIC DNA]</scope>
    <source>
        <strain evidence="1 2">CGMCC 4.5681</strain>
    </source>
</reference>
<dbReference type="Proteomes" id="UP000198683">
    <property type="component" value="Unassembled WGS sequence"/>
</dbReference>
<sequence>MVDLRKKVNGKVLLHHVADSNEVAWSGELKVGNAYKIAVDCAGSRGKLAITISASFRTLRQCAAGYTTFTLDNYPVGKPERRTLTVKAPSGARWAVLVAGLS</sequence>
<accession>A0A1G8X2F6</accession>
<evidence type="ECO:0000313" key="1">
    <source>
        <dbReference type="EMBL" id="SDJ84828.1"/>
    </source>
</evidence>
<organism evidence="1 2">
    <name type="scientific">Nonomuraea maritima</name>
    <dbReference type="NCBI Taxonomy" id="683260"/>
    <lineage>
        <taxon>Bacteria</taxon>
        <taxon>Bacillati</taxon>
        <taxon>Actinomycetota</taxon>
        <taxon>Actinomycetes</taxon>
        <taxon>Streptosporangiales</taxon>
        <taxon>Streptosporangiaceae</taxon>
        <taxon>Nonomuraea</taxon>
    </lineage>
</organism>
<keyword evidence="2" id="KW-1185">Reference proteome</keyword>
<evidence type="ECO:0000313" key="2">
    <source>
        <dbReference type="Proteomes" id="UP000198683"/>
    </source>
</evidence>